<feature type="compositionally biased region" description="Basic and acidic residues" evidence="1">
    <location>
        <begin position="1271"/>
        <end position="1290"/>
    </location>
</feature>
<evidence type="ECO:0000256" key="1">
    <source>
        <dbReference type="SAM" id="MobiDB-lite"/>
    </source>
</evidence>
<dbReference type="OrthoDB" id="2104158at2759"/>
<reference evidence="3" key="1">
    <citation type="submission" date="2025-08" db="UniProtKB">
        <authorList>
            <consortium name="RefSeq"/>
        </authorList>
    </citation>
    <scope>IDENTIFICATION</scope>
</reference>
<dbReference type="RefSeq" id="XP_029029513.1">
    <property type="nucleotide sequence ID" value="XM_029173680.3"/>
</dbReference>
<dbReference type="PANTHER" id="PTHR33487">
    <property type="entry name" value="CILIA- AND FLAGELLA-ASSOCIATED PROTEIN 54"/>
    <property type="match status" value="1"/>
</dbReference>
<evidence type="ECO:0000313" key="2">
    <source>
        <dbReference type="Proteomes" id="UP000515150"/>
    </source>
</evidence>
<dbReference type="PANTHER" id="PTHR33487:SF1">
    <property type="entry name" value="CILIA- AND FLAGELLA-ASSOCIATED PROTEIN 54"/>
    <property type="match status" value="1"/>
</dbReference>
<accession>A0A6P7PGS9</accession>
<evidence type="ECO:0000313" key="3">
    <source>
        <dbReference type="RefSeq" id="XP_029029513.1"/>
    </source>
</evidence>
<name>A0A6P7PGS9_BETSP</name>
<dbReference type="GeneID" id="114869439"/>
<dbReference type="GO" id="GO:0060271">
    <property type="term" value="P:cilium assembly"/>
    <property type="evidence" value="ECO:0007669"/>
    <property type="project" value="TreeGrafter"/>
</dbReference>
<dbReference type="Pfam" id="PF14858">
    <property type="entry name" value="CFAP54_N"/>
    <property type="match status" value="1"/>
</dbReference>
<feature type="region of interest" description="Disordered" evidence="1">
    <location>
        <begin position="1271"/>
        <end position="1292"/>
    </location>
</feature>
<dbReference type="KEGG" id="bspl:114869439"/>
<dbReference type="InParanoid" id="A0A6P7PGS9"/>
<dbReference type="Proteomes" id="UP000515150">
    <property type="component" value="Chromosome 14"/>
</dbReference>
<dbReference type="InterPro" id="IPR027912">
    <property type="entry name" value="CFAP54"/>
</dbReference>
<keyword evidence="2" id="KW-1185">Reference proteome</keyword>
<organism evidence="2 3">
    <name type="scientific">Betta splendens</name>
    <name type="common">Siamese fighting fish</name>
    <dbReference type="NCBI Taxonomy" id="158456"/>
    <lineage>
        <taxon>Eukaryota</taxon>
        <taxon>Metazoa</taxon>
        <taxon>Chordata</taxon>
        <taxon>Craniata</taxon>
        <taxon>Vertebrata</taxon>
        <taxon>Euteleostomi</taxon>
        <taxon>Actinopterygii</taxon>
        <taxon>Neopterygii</taxon>
        <taxon>Teleostei</taxon>
        <taxon>Neoteleostei</taxon>
        <taxon>Acanthomorphata</taxon>
        <taxon>Anabantaria</taxon>
        <taxon>Anabantiformes</taxon>
        <taxon>Anabantoidei</taxon>
        <taxon>Osphronemidae</taxon>
        <taxon>Betta</taxon>
    </lineage>
</organism>
<sequence>MELPASYYGSIDSKNPVVIAFERDICSCLTLLRRAASSTCQDNGSYAKGIKSLVALWIKYKPRLPSKLYLEHMLKTADALTELKLYQPALWHGYHLYLLHFSSVNIMNITDIDQFMVCYFPEGFDADQDILAMKIRAMLGCALCILEQEKRPSVLSHNGLCKLLRVLNFIRIMMQAFQQHEQLCWHIYNGSLQIYNICRYLMTMNCSAQALEYLLWTSISVELCFPLMTAKYLPWIVTLYCAVCHCYYDNQSSEQAEHFARRALGKINELAKLDDQRKASANKETQNVYKEAAIKLGAMVFKRTVFETRRKSKFKIKPKNNLKDLHITPWPHTTTGRMLCTLFESSAACFFSILEALWDSTSLPLKTSFPEEPELQEVILELLSAGIGILSGVTSSEPKCDDCASTSIKAVTATSTLIDLAIAGESKIPITSAVRFIKLLFHYKQPETFTELAREMLEVLSGVEGQSFRKAEQELFLLYTFNNLLYSQRKRPRDYNMADDKHNTLFLRSDDFNGLVEALHKSVCGSAPDVKPERDLVLEIVLFLWGKLKLVKWRENPKITDSTEKAVYYKWLWCLCMLWDIANACDLATVDCIITAEMIHMLAKQLESAAEHCEQTHPGASEADVGGVKPGYPSLLRWSRTELLQKESEVVEQGLKCLSKGLSTLLPEDSSVSVIDYAFILKEETEGAATKTGSGSKDTLPKALLLALDLYLELDIIRHRVSLKLLQLNSAVESELFGRIKRNKVSKALFLIQRALIVYSNMEANNSSQIKSLLEEASSLIEKAEVEERKLYFSTTRKIPGQSRDTAMKDQEELPPAPPILLSRTDQSFSFAPAPYILEEKVCWYQLCGCAVEGIKRKVRLGDCNLLGTGKMVPAKSGECILKVEGLEPNQKYMFAIAAYNSQGKLLGNNIGETTFPLLASFPVPLLSAWAHLAQVAFQTVQYAVAKRACRELWRHYTVSDPGTHCIEDRLGARGLHQETLKRSSPQLCQLFLTSIFIQTEINIQQESLYYSSFSDKGPFIWEQEARLAECERMLVAVDLALWLNDGFAAIQAVVTCYGLLAPLIFHQINCDALVQVLKKCLVVLEANSDLLKQQWTGMTLDSLMHMIACITYYLSKSLRTLRDHHVASVVMDCGRKLLQEVHDAQLQISRPVSATESLKALQAKNKKITSEATLSTNTEVTRPVTGSMNPTILYDLISSSSLKDAYQNVMKLRHKAYFIEYAALLLQRTKEEGHVDLVLEWGQSMLKFLCRRDEVMGLLTRDIEKENSVQALKENEPHQNRNISHNDARKKVKQKLPHSLLQAVRTNREMLIVENLLDKMSSVVHRSKKRLQLRKLCKEESVWRSHLNYTMAQAHIALLHQGLDKLHGETLQDKYSQLNPLCFSLAYSGILVWRNLQRQQSSNIERDSQRSTANSLLSDYVPVHRDEVRIDDSATEDSCDEEQDSAQLVKGHNELHRHTVTLVHKSLNKAGLHFRRAMVLAHRGSHWTTLQYVCQNVWEQSCRLALFAQRAAELEPPCVTTDQLQTFFMPLLTLATDLIMDMLNRLGFWSVYDSNLTEEELETGLQFSALLDDSTQVDLRWVHTLVLHTLEQLHFSGKWESLAHFALLYNSYTRERYALIITPLLIHAQRMLLERISFYGGPSVPQPHHVKTQMATGKDVTCRNYAWCQLLSGWTLTHAKQPHIRKKSANSSTQNVVELKGAEVKLSMANVCVPLDTVETQKCYHQAIERRSHCMQVFQHSRSLLMRLLAYTQPSFEVHLRHGTCFSNSTSLVGFSPIVMPAPNSQPCDMTAEDFSTANAFYSLPISPDHLPTVIAAYFTSIKHLKANSHDSLRVLALHEMGNLQFYTGNMRAAQSHWSNAVDCALKNTGTVEKWDGVTSGSGCLQQTLQQAGIWGCLQAAVLTAKIAQYILTSDVSQRTKCCLLSAHLFKCVLYCSMAQPQTDLQYASHSIREELLPGVNLFSEPLRVHLETTVTSLNFVCHWLFTTGYHITLLPILALYLHFVGTLCRDVKRTVEGKILQIRALTELCLFTEAVKEAVQLTQGLGVLLPCGYGIATDSLQPMKIFYSNKSLLDNAEALEELLNCNIGPEIRTLYGSQLCLRFNLTRIQLVLALSNTVHGLPVQDDDEGECCGSKTVPKNSAPHEQDRLDVEGSYMKADETKVLDFKSRTESLSPERIKLLLLEAASSLINSSSQQLTACCCSEMESIELAVEFKLLKANLYYQQGHIALSSETAASSLVLLQTSPVITRQKPASESLHHRSRSKQDLKDCSMSLPLPLDCPREVEVRERTGVLLWLRCRRALVHSLIANIPANAALLPGKNFNDEAARLIQEALGECVQWGDLDIRACLMVEGAELEAQRGRTDDSITMLQEAVSLLVERSWMPPGSILTLARAALLLSNLRGNQSTTLLKLTKELLQKQLRVFGQNVELNDGEMCFSPPGLTNIYLPYLKMLAQMSMRFANYQTPGQ</sequence>
<gene>
    <name evidence="3" type="primary">LOC114869439</name>
</gene>
<proteinExistence type="predicted"/>
<protein>
    <submittedName>
        <fullName evidence="3">Cilia- and flagella-associated protein 54-like isoform X1</fullName>
    </submittedName>
</protein>